<gene>
    <name evidence="13" type="ORF">ThidrDRAFT_0335</name>
</gene>
<evidence type="ECO:0000256" key="10">
    <source>
        <dbReference type="SAM" id="Coils"/>
    </source>
</evidence>
<dbReference type="Proteomes" id="UP000004200">
    <property type="component" value="Unassembled WGS sequence"/>
</dbReference>
<dbReference type="AlphaFoldDB" id="G2DWE6"/>
<evidence type="ECO:0000259" key="12">
    <source>
        <dbReference type="PROSITE" id="PS50878"/>
    </source>
</evidence>
<dbReference type="STRING" id="765913.ThidrDRAFT_0335"/>
<dbReference type="GO" id="GO:0003964">
    <property type="term" value="F:RNA-directed DNA polymerase activity"/>
    <property type="evidence" value="ECO:0007669"/>
    <property type="project" value="UniProtKB-KW"/>
</dbReference>
<evidence type="ECO:0000256" key="2">
    <source>
        <dbReference type="ARBA" id="ARBA00022679"/>
    </source>
</evidence>
<accession>G2DWE6</accession>
<dbReference type="PROSITE" id="PS50878">
    <property type="entry name" value="RT_POL"/>
    <property type="match status" value="1"/>
</dbReference>
<evidence type="ECO:0000256" key="1">
    <source>
        <dbReference type="ARBA" id="ARBA00012493"/>
    </source>
</evidence>
<dbReference type="GO" id="GO:0051607">
    <property type="term" value="P:defense response to virus"/>
    <property type="evidence" value="ECO:0007669"/>
    <property type="project" value="UniProtKB-KW"/>
</dbReference>
<feature type="coiled-coil region" evidence="10">
    <location>
        <begin position="93"/>
        <end position="145"/>
    </location>
</feature>
<name>G2DWE6_9GAMM</name>
<dbReference type="GO" id="GO:0046872">
    <property type="term" value="F:metal ion binding"/>
    <property type="evidence" value="ECO:0007669"/>
    <property type="project" value="UniProtKB-KW"/>
</dbReference>
<evidence type="ECO:0000256" key="7">
    <source>
        <dbReference type="ARBA" id="ARBA00023118"/>
    </source>
</evidence>
<proteinExistence type="inferred from homology"/>
<keyword evidence="2 13" id="KW-0808">Transferase</keyword>
<evidence type="ECO:0000313" key="14">
    <source>
        <dbReference type="Proteomes" id="UP000004200"/>
    </source>
</evidence>
<evidence type="ECO:0000256" key="11">
    <source>
        <dbReference type="SAM" id="MobiDB-lite"/>
    </source>
</evidence>
<dbReference type="GO" id="GO:0003723">
    <property type="term" value="F:RNA binding"/>
    <property type="evidence" value="ECO:0007669"/>
    <property type="project" value="InterPro"/>
</dbReference>
<comment type="caution">
    <text evidence="13">The sequence shown here is derived from an EMBL/GenBank/DDBJ whole genome shotgun (WGS) entry which is preliminary data.</text>
</comment>
<keyword evidence="6 13" id="KW-0695">RNA-directed DNA polymerase</keyword>
<feature type="region of interest" description="Disordered" evidence="11">
    <location>
        <begin position="515"/>
        <end position="553"/>
    </location>
</feature>
<dbReference type="InterPro" id="IPR000123">
    <property type="entry name" value="Reverse_transcriptase_msDNA"/>
</dbReference>
<dbReference type="PANTHER" id="PTHR34047">
    <property type="entry name" value="NUCLEAR INTRON MATURASE 1, MITOCHONDRIAL-RELATED"/>
    <property type="match status" value="1"/>
</dbReference>
<sequence length="558" mass="62386">MLAPCGSPPSKRLVFLGASRTLEQWLAVRPPQMHANRPEPSRAMSQPSSRQALYDRIRKSSKDSVIVEEMIRLGFWPAAGTMPEDPADEIRRRAELEAQLRALRTEQTRLHNIEALKREVRKRRMAEARERRKETKARKLAERQARAETWKAKKETDIGFLGEGVSAGLGHKGCDAERLAEHGLPELADAAAVAAAMGIDLGTLRFLAYACTTSRVSHYVHFFIPKRTGGKRAISAPMPKLKHAQHWILANVLDPVALDEHAHGFRHGRSILTNAQPHLGSRVVVNCDLQNFFPTVSYRRTKGLFQSLGYGEQVASIFGLICTAPETQEVELDGQRYFVALGDRVLPQGSPASPAITNLICRGLDRALEKTARQLGFRYTRYADDLSFSSDDANADVGRLLGRVRWLVQRHGFVVHPDKTRVLRQSRRQEVTGIVVNERPAVPRETLRRFRATLFQIEKDGPAGKRWGRATGDNGVDLMAAIEGFANYVAMVDPAKGRPLKAQVAALIARYPKQATPFKGRRRPSQSTDSPTSEPKRDATAPEVVDGTKKKKNWWKLF</sequence>
<keyword evidence="5" id="KW-0460">Magnesium</keyword>
<comment type="similarity">
    <text evidence="8">Belongs to the bacterial reverse transcriptase family.</text>
</comment>
<keyword evidence="3 13" id="KW-0548">Nucleotidyltransferase</keyword>
<evidence type="ECO:0000256" key="6">
    <source>
        <dbReference type="ARBA" id="ARBA00022918"/>
    </source>
</evidence>
<comment type="catalytic activity">
    <reaction evidence="9">
        <text>DNA(n) + a 2'-deoxyribonucleoside 5'-triphosphate = DNA(n+1) + diphosphate</text>
        <dbReference type="Rhea" id="RHEA:22508"/>
        <dbReference type="Rhea" id="RHEA-COMP:17339"/>
        <dbReference type="Rhea" id="RHEA-COMP:17340"/>
        <dbReference type="ChEBI" id="CHEBI:33019"/>
        <dbReference type="ChEBI" id="CHEBI:61560"/>
        <dbReference type="ChEBI" id="CHEBI:173112"/>
        <dbReference type="EC" id="2.7.7.49"/>
    </reaction>
</comment>
<dbReference type="SUPFAM" id="SSF56672">
    <property type="entry name" value="DNA/RNA polymerases"/>
    <property type="match status" value="1"/>
</dbReference>
<feature type="domain" description="Reverse transcriptase" evidence="12">
    <location>
        <begin position="205"/>
        <end position="436"/>
    </location>
</feature>
<dbReference type="PATRIC" id="fig|765913.3.peg.336"/>
<dbReference type="InterPro" id="IPR000477">
    <property type="entry name" value="RT_dom"/>
</dbReference>
<evidence type="ECO:0000256" key="8">
    <source>
        <dbReference type="ARBA" id="ARBA00034120"/>
    </source>
</evidence>
<dbReference type="CDD" id="cd03487">
    <property type="entry name" value="RT_Bac_retron_II"/>
    <property type="match status" value="1"/>
</dbReference>
<dbReference type="PANTHER" id="PTHR34047:SF7">
    <property type="entry name" value="RNA-DIRECTED DNA POLYMERASE"/>
    <property type="match status" value="1"/>
</dbReference>
<dbReference type="Pfam" id="PF00078">
    <property type="entry name" value="RVT_1"/>
    <property type="match status" value="1"/>
</dbReference>
<dbReference type="EMBL" id="AFWT01000002">
    <property type="protein sequence ID" value="EGV33646.1"/>
    <property type="molecule type" value="Genomic_DNA"/>
</dbReference>
<evidence type="ECO:0000256" key="5">
    <source>
        <dbReference type="ARBA" id="ARBA00022842"/>
    </source>
</evidence>
<reference evidence="13 14" key="1">
    <citation type="submission" date="2011-06" db="EMBL/GenBank/DDBJ databases">
        <title>The draft genome of Thiorhodococcus drewsii AZ1.</title>
        <authorList>
            <consortium name="US DOE Joint Genome Institute (JGI-PGF)"/>
            <person name="Lucas S."/>
            <person name="Han J."/>
            <person name="Lapidus A."/>
            <person name="Cheng J.-F."/>
            <person name="Goodwin L."/>
            <person name="Pitluck S."/>
            <person name="Peters L."/>
            <person name="Land M.L."/>
            <person name="Hauser L."/>
            <person name="Vogl K."/>
            <person name="Liu Z."/>
            <person name="Imhoff J."/>
            <person name="Thiel V."/>
            <person name="Frigaard N.-U."/>
            <person name="Bryant D.A."/>
            <person name="Woyke T.J."/>
        </authorList>
    </citation>
    <scope>NUCLEOTIDE SEQUENCE [LARGE SCALE GENOMIC DNA]</scope>
    <source>
        <strain evidence="13 14">AZ1</strain>
    </source>
</reference>
<dbReference type="InterPro" id="IPR043502">
    <property type="entry name" value="DNA/RNA_pol_sf"/>
</dbReference>
<dbReference type="eggNOG" id="COG3344">
    <property type="taxonomic scope" value="Bacteria"/>
</dbReference>
<keyword evidence="10" id="KW-0175">Coiled coil</keyword>
<keyword evidence="7" id="KW-0051">Antiviral defense</keyword>
<evidence type="ECO:0000256" key="4">
    <source>
        <dbReference type="ARBA" id="ARBA00022723"/>
    </source>
</evidence>
<evidence type="ECO:0000256" key="3">
    <source>
        <dbReference type="ARBA" id="ARBA00022695"/>
    </source>
</evidence>
<dbReference type="InterPro" id="IPR051083">
    <property type="entry name" value="GrpII_Intron_Splice-Mob/Def"/>
</dbReference>
<keyword evidence="4" id="KW-0479">Metal-binding</keyword>
<feature type="region of interest" description="Disordered" evidence="11">
    <location>
        <begin position="30"/>
        <end position="50"/>
    </location>
</feature>
<dbReference type="EC" id="2.7.7.49" evidence="1"/>
<evidence type="ECO:0000313" key="13">
    <source>
        <dbReference type="EMBL" id="EGV33646.1"/>
    </source>
</evidence>
<protein>
    <recommendedName>
        <fullName evidence="1">RNA-directed DNA polymerase</fullName>
        <ecNumber evidence="1">2.7.7.49</ecNumber>
    </recommendedName>
</protein>
<organism evidence="13 14">
    <name type="scientific">Thiorhodococcus drewsii AZ1</name>
    <dbReference type="NCBI Taxonomy" id="765913"/>
    <lineage>
        <taxon>Bacteria</taxon>
        <taxon>Pseudomonadati</taxon>
        <taxon>Pseudomonadota</taxon>
        <taxon>Gammaproteobacteria</taxon>
        <taxon>Chromatiales</taxon>
        <taxon>Chromatiaceae</taxon>
        <taxon>Thiorhodococcus</taxon>
    </lineage>
</organism>
<evidence type="ECO:0000256" key="9">
    <source>
        <dbReference type="ARBA" id="ARBA00048173"/>
    </source>
</evidence>
<dbReference type="PRINTS" id="PR00866">
    <property type="entry name" value="RNADNAPOLMS"/>
</dbReference>
<keyword evidence="14" id="KW-1185">Reference proteome</keyword>